<dbReference type="InterPro" id="IPR050059">
    <property type="entry name" value="ATP_synthase_B_chain"/>
</dbReference>
<evidence type="ECO:0000256" key="18">
    <source>
        <dbReference type="SAM" id="MobiDB-lite"/>
    </source>
</evidence>
<comment type="function">
    <text evidence="13">Component of the F(0) channel, it forms part of the peripheral stalk, linking F(1) to F(0). The b'-subunit is a diverged and duplicated form of b found in plants and photosynthetic bacteria.</text>
</comment>
<feature type="region of interest" description="Disordered" evidence="18">
    <location>
        <begin position="1"/>
        <end position="22"/>
    </location>
</feature>
<accession>A0A1K2I1A4</accession>
<feature type="transmembrane region" description="Helical" evidence="15">
    <location>
        <begin position="65"/>
        <end position="84"/>
    </location>
</feature>
<dbReference type="PANTHER" id="PTHR33445">
    <property type="entry name" value="ATP SYNTHASE SUBUNIT B', CHLOROPLASTIC"/>
    <property type="match status" value="1"/>
</dbReference>
<evidence type="ECO:0000256" key="14">
    <source>
        <dbReference type="ARBA" id="ARBA00025830"/>
    </source>
</evidence>
<dbReference type="AlphaFoldDB" id="A0A1K2I1A4"/>
<evidence type="ECO:0000256" key="6">
    <source>
        <dbReference type="ARBA" id="ARBA00022692"/>
    </source>
</evidence>
<evidence type="ECO:0000313" key="19">
    <source>
        <dbReference type="EMBL" id="SFZ86105.1"/>
    </source>
</evidence>
<dbReference type="OrthoDB" id="9805716at2"/>
<keyword evidence="3 15" id="KW-0813">Transport</keyword>
<evidence type="ECO:0000256" key="13">
    <source>
        <dbReference type="ARBA" id="ARBA00025614"/>
    </source>
</evidence>
<evidence type="ECO:0000256" key="11">
    <source>
        <dbReference type="ARBA" id="ARBA00023310"/>
    </source>
</evidence>
<keyword evidence="8 15" id="KW-1133">Transmembrane helix</keyword>
<keyword evidence="9 15" id="KW-0406">Ion transport</keyword>
<gene>
    <name evidence="15" type="primary">atpF</name>
    <name evidence="19" type="ORF">SAMN02983003_3279</name>
</gene>
<evidence type="ECO:0000256" key="2">
    <source>
        <dbReference type="ARBA" id="ARBA00005513"/>
    </source>
</evidence>
<feature type="region of interest" description="Disordered" evidence="18">
    <location>
        <begin position="30"/>
        <end position="49"/>
    </location>
</feature>
<keyword evidence="17" id="KW-0175">Coiled coil</keyword>
<comment type="similarity">
    <text evidence="2 15 16">Belongs to the ATPase B chain family.</text>
</comment>
<keyword evidence="5 15" id="KW-0138">CF(0)</keyword>
<keyword evidence="7 15" id="KW-0375">Hydrogen ion transport</keyword>
<organism evidence="19 20">
    <name type="scientific">Devosia enhydra</name>
    <dbReference type="NCBI Taxonomy" id="665118"/>
    <lineage>
        <taxon>Bacteria</taxon>
        <taxon>Pseudomonadati</taxon>
        <taxon>Pseudomonadota</taxon>
        <taxon>Alphaproteobacteria</taxon>
        <taxon>Hyphomicrobiales</taxon>
        <taxon>Devosiaceae</taxon>
        <taxon>Devosia</taxon>
    </lineage>
</organism>
<evidence type="ECO:0000256" key="10">
    <source>
        <dbReference type="ARBA" id="ARBA00023136"/>
    </source>
</evidence>
<evidence type="ECO:0000256" key="1">
    <source>
        <dbReference type="ARBA" id="ARBA00004377"/>
    </source>
</evidence>
<evidence type="ECO:0000256" key="5">
    <source>
        <dbReference type="ARBA" id="ARBA00022547"/>
    </source>
</evidence>
<feature type="coiled-coil region" evidence="17">
    <location>
        <begin position="109"/>
        <end position="136"/>
    </location>
</feature>
<dbReference type="RefSeq" id="WP_084603613.1">
    <property type="nucleotide sequence ID" value="NZ_FPKU01000003.1"/>
</dbReference>
<evidence type="ECO:0000256" key="7">
    <source>
        <dbReference type="ARBA" id="ARBA00022781"/>
    </source>
</evidence>
<dbReference type="EMBL" id="FPKU01000003">
    <property type="protein sequence ID" value="SFZ86105.1"/>
    <property type="molecule type" value="Genomic_DNA"/>
</dbReference>
<evidence type="ECO:0000256" key="9">
    <source>
        <dbReference type="ARBA" id="ARBA00023065"/>
    </source>
</evidence>
<evidence type="ECO:0000256" key="17">
    <source>
        <dbReference type="SAM" id="Coils"/>
    </source>
</evidence>
<keyword evidence="4 15" id="KW-1003">Cell membrane</keyword>
<evidence type="ECO:0000256" key="12">
    <source>
        <dbReference type="ARBA" id="ARBA00025198"/>
    </source>
</evidence>
<evidence type="ECO:0000256" key="8">
    <source>
        <dbReference type="ARBA" id="ARBA00022989"/>
    </source>
</evidence>
<evidence type="ECO:0000256" key="15">
    <source>
        <dbReference type="HAMAP-Rule" id="MF_01398"/>
    </source>
</evidence>
<keyword evidence="20" id="KW-1185">Reference proteome</keyword>
<evidence type="ECO:0000256" key="3">
    <source>
        <dbReference type="ARBA" id="ARBA00022448"/>
    </source>
</evidence>
<evidence type="ECO:0000256" key="4">
    <source>
        <dbReference type="ARBA" id="ARBA00022475"/>
    </source>
</evidence>
<sequence length="212" mass="22087">MAGQLVAQAQGGPTAQPETPTVEFEEVGGDHALSPDLAGTHGEVHDSGHSEVFPPFDSSTFAGQLIWLAITFALLYVLMSRVALPRIGNIIDQRQARIDGDLAAAEHSRKKTDEAIASYEAALAAARAKAHAMAEETRAGIKSDIDNKRARVEQDLAAKIAGAEASIAATKVEAMGKVDEIAAETVQALVAQISGPVSEAEAHAAVAKASKE</sequence>
<dbReference type="STRING" id="665118.SAMN02983003_3279"/>
<dbReference type="GO" id="GO:0046933">
    <property type="term" value="F:proton-transporting ATP synthase activity, rotational mechanism"/>
    <property type="evidence" value="ECO:0007669"/>
    <property type="project" value="UniProtKB-UniRule"/>
</dbReference>
<proteinExistence type="inferred from homology"/>
<name>A0A1K2I1A4_9HYPH</name>
<dbReference type="PANTHER" id="PTHR33445:SF1">
    <property type="entry name" value="ATP SYNTHASE SUBUNIT B"/>
    <property type="match status" value="1"/>
</dbReference>
<keyword evidence="10 15" id="KW-0472">Membrane</keyword>
<evidence type="ECO:0000256" key="16">
    <source>
        <dbReference type="RuleBase" id="RU003848"/>
    </source>
</evidence>
<dbReference type="GO" id="GO:0045259">
    <property type="term" value="C:proton-transporting ATP synthase complex"/>
    <property type="evidence" value="ECO:0007669"/>
    <property type="project" value="UniProtKB-KW"/>
</dbReference>
<evidence type="ECO:0000313" key="20">
    <source>
        <dbReference type="Proteomes" id="UP000183447"/>
    </source>
</evidence>
<dbReference type="InterPro" id="IPR002146">
    <property type="entry name" value="ATP_synth_b/b'su_bac/chlpt"/>
</dbReference>
<dbReference type="Proteomes" id="UP000183447">
    <property type="component" value="Unassembled WGS sequence"/>
</dbReference>
<dbReference type="HAMAP" id="MF_01398">
    <property type="entry name" value="ATP_synth_b_bprime"/>
    <property type="match status" value="1"/>
</dbReference>
<protein>
    <recommendedName>
        <fullName evidence="15">ATP synthase subunit b</fullName>
    </recommendedName>
    <alternativeName>
        <fullName evidence="15">ATP synthase F(0) sector subunit b</fullName>
    </alternativeName>
    <alternativeName>
        <fullName evidence="15">ATPase subunit I</fullName>
    </alternativeName>
    <alternativeName>
        <fullName evidence="15">F-type ATPase subunit b</fullName>
        <shortName evidence="15">F-ATPase subunit b</shortName>
    </alternativeName>
</protein>
<dbReference type="GO" id="GO:0046961">
    <property type="term" value="F:proton-transporting ATPase activity, rotational mechanism"/>
    <property type="evidence" value="ECO:0007669"/>
    <property type="project" value="TreeGrafter"/>
</dbReference>
<comment type="subunit">
    <text evidence="14 15">F-type ATPases have 2 components, F(1) - the catalytic core - and F(0) - the membrane proton channel. F(1) has five subunits: alpha(3), beta(3), gamma(1), delta(1), epsilon(1). F(0) has three main subunits: a(1), b(2) and c(10-14). The alpha and beta chains form an alternating ring which encloses part of the gamma chain. F(1) is attached to F(0) by a central stalk formed by the gamma and epsilon chains, while a peripheral stalk is formed by the delta and b chains.</text>
</comment>
<keyword evidence="11 15" id="KW-0066">ATP synthesis</keyword>
<comment type="function">
    <text evidence="12 15">F(1)F(0) ATP synthase produces ATP from ADP in the presence of a proton or sodium gradient. F-type ATPases consist of two structural domains, F(1) containing the extramembraneous catalytic core and F(0) containing the membrane proton channel, linked together by a central stalk and a peripheral stalk. During catalysis, ATP synthesis in the catalytic domain of F(1) is coupled via a rotary mechanism of the central stalk subunits to proton translocation.</text>
</comment>
<comment type="subcellular location">
    <subcellularLocation>
        <location evidence="1">Cell inner membrane</location>
        <topology evidence="1">Single-pass membrane protein</topology>
    </subcellularLocation>
    <subcellularLocation>
        <location evidence="15">Cell membrane</location>
        <topology evidence="15">Single-pass membrane protein</topology>
    </subcellularLocation>
</comment>
<dbReference type="GO" id="GO:0005886">
    <property type="term" value="C:plasma membrane"/>
    <property type="evidence" value="ECO:0007669"/>
    <property type="project" value="UniProtKB-SubCell"/>
</dbReference>
<dbReference type="Pfam" id="PF00430">
    <property type="entry name" value="ATP-synt_B"/>
    <property type="match status" value="1"/>
</dbReference>
<dbReference type="CDD" id="cd06503">
    <property type="entry name" value="ATP-synt_Fo_b"/>
    <property type="match status" value="1"/>
</dbReference>
<reference evidence="19 20" key="1">
    <citation type="submission" date="2016-11" db="EMBL/GenBank/DDBJ databases">
        <authorList>
            <person name="Jaros S."/>
            <person name="Januszkiewicz K."/>
            <person name="Wedrychowicz H."/>
        </authorList>
    </citation>
    <scope>NUCLEOTIDE SEQUENCE [LARGE SCALE GENOMIC DNA]</scope>
    <source>
        <strain evidence="19 20">ATCC 23634</strain>
    </source>
</reference>
<keyword evidence="6 15" id="KW-0812">Transmembrane</keyword>